<proteinExistence type="predicted"/>
<keyword evidence="7" id="KW-1185">Reference proteome</keyword>
<evidence type="ECO:0000256" key="1">
    <source>
        <dbReference type="ARBA" id="ARBA00004123"/>
    </source>
</evidence>
<feature type="region of interest" description="Disordered" evidence="5">
    <location>
        <begin position="153"/>
        <end position="263"/>
    </location>
</feature>
<feature type="compositionally biased region" description="Basic residues" evidence="5">
    <location>
        <begin position="696"/>
        <end position="712"/>
    </location>
</feature>
<comment type="subcellular location">
    <subcellularLocation>
        <location evidence="1">Nucleus</location>
    </subcellularLocation>
</comment>
<dbReference type="Gene3D" id="2.130.10.10">
    <property type="entry name" value="YVTN repeat-like/Quinoprotein amine dehydrogenase"/>
    <property type="match status" value="1"/>
</dbReference>
<feature type="compositionally biased region" description="Polar residues" evidence="5">
    <location>
        <begin position="247"/>
        <end position="263"/>
    </location>
</feature>
<dbReference type="PANTHER" id="PTHR44040:SF1">
    <property type="entry name" value="RETINOBLASTOMA-BINDING PROTEIN 5"/>
    <property type="match status" value="1"/>
</dbReference>
<sequence length="712" mass="78956">MNRALRRLVHDEEEAQREKRVRLQQILKKRNAEAAAAAAGVLSATSTPAPTEAPPVATENGIEANAVETEGDGEDQYMSDGEEEVIQQQKLLASSTAHWKCLEDSQQAVCVAMNRRQTLFAVGEKEGRVSIWDNMTIRVITRELDPTAIVLPEDSEPAQPTQLQDAAEPSTKKQKRTDTEETKEHDEKATVDDESGDTGEDVEMETIEEGASVEGDDEDAGSAEDNASVDENEDDEGDASDTERDTNPPSTEPTVVPQEQESATHLSIEELRIVKTSLKHVMCCVWSCDSRLIFAGCEEKSNRRGRLCVWDAESAYLLATFSFDAAINAVSAHPSDPDVVIVCWYNSLPVRLNVRTREMTQLALPLENSTLTVTLPPNSRHPSLVVCARYGNSGRFIYCATSKSTVSVLDATTLECVETKLLPILIQFVDLAINPNETAIAFTSSKGIHEYSLRRDGSLEETRMYATGAVRAPWALCCFSSDDGYVVGMPIVRHRHVGESGLYTWNRETGRVQHNLGVKDGVNSIGWDRRRDAVVVASCIGALYVLEEEFKTEWPGTMYPAGFRLLTDNEIDTEPLERELQESDPSVEKKEEELVEVPVDVFTVVTEEDDFEQYLPAVKNELTWLPSIAIVQHHKRHHHQDFHIERHFGLGQSVFEPLKSAIKKPSSSSKKKKKSSSTPVDGEANGTDPAQPSRSSKSKSKSKSSSSKKRRR</sequence>
<organism evidence="6 7">
    <name type="scientific">Pythium oligandrum</name>
    <name type="common">Mycoparasitic fungus</name>
    <dbReference type="NCBI Taxonomy" id="41045"/>
    <lineage>
        <taxon>Eukaryota</taxon>
        <taxon>Sar</taxon>
        <taxon>Stramenopiles</taxon>
        <taxon>Oomycota</taxon>
        <taxon>Peronosporomycetes</taxon>
        <taxon>Pythiales</taxon>
        <taxon>Pythiaceae</taxon>
        <taxon>Pythium</taxon>
    </lineage>
</organism>
<evidence type="ECO:0000256" key="2">
    <source>
        <dbReference type="ARBA" id="ARBA00022574"/>
    </source>
</evidence>
<feature type="compositionally biased region" description="Acidic residues" evidence="5">
    <location>
        <begin position="214"/>
        <end position="240"/>
    </location>
</feature>
<comment type="caution">
    <text evidence="6">The sequence shown here is derived from an EMBL/GenBank/DDBJ whole genome shotgun (WGS) entry which is preliminary data.</text>
</comment>
<dbReference type="InterPro" id="IPR015943">
    <property type="entry name" value="WD40/YVTN_repeat-like_dom_sf"/>
</dbReference>
<name>A0A8K1FQ93_PYTOL</name>
<dbReference type="EMBL" id="SPLM01000001">
    <property type="protein sequence ID" value="TMW69179.1"/>
    <property type="molecule type" value="Genomic_DNA"/>
</dbReference>
<dbReference type="Proteomes" id="UP000794436">
    <property type="component" value="Unassembled WGS sequence"/>
</dbReference>
<evidence type="ECO:0000256" key="3">
    <source>
        <dbReference type="ARBA" id="ARBA00022737"/>
    </source>
</evidence>
<dbReference type="PANTHER" id="PTHR44040">
    <property type="entry name" value="RETINOBLASTOMA-BINDING PROTEIN 5"/>
    <property type="match status" value="1"/>
</dbReference>
<dbReference type="SUPFAM" id="SSF50978">
    <property type="entry name" value="WD40 repeat-like"/>
    <property type="match status" value="1"/>
</dbReference>
<dbReference type="InterPro" id="IPR037850">
    <property type="entry name" value="RBBP5/Swd1"/>
</dbReference>
<dbReference type="OrthoDB" id="166565at2759"/>
<gene>
    <name evidence="6" type="ORF">Poli38472_001335</name>
</gene>
<dbReference type="GO" id="GO:0048188">
    <property type="term" value="C:Set1C/COMPASS complex"/>
    <property type="evidence" value="ECO:0007669"/>
    <property type="project" value="InterPro"/>
</dbReference>
<dbReference type="InterPro" id="IPR036322">
    <property type="entry name" value="WD40_repeat_dom_sf"/>
</dbReference>
<reference evidence="6" key="1">
    <citation type="submission" date="2019-03" db="EMBL/GenBank/DDBJ databases">
        <title>Long read genome sequence of the mycoparasitic Pythium oligandrum ATCC 38472 isolated from sugarbeet rhizosphere.</title>
        <authorList>
            <person name="Gaulin E."/>
        </authorList>
    </citation>
    <scope>NUCLEOTIDE SEQUENCE</scope>
    <source>
        <strain evidence="6">ATCC 38472_TT</strain>
    </source>
</reference>
<accession>A0A8K1FQ93</accession>
<evidence type="ECO:0000313" key="6">
    <source>
        <dbReference type="EMBL" id="TMW69179.1"/>
    </source>
</evidence>
<keyword evidence="2" id="KW-0853">WD repeat</keyword>
<dbReference type="SMART" id="SM00320">
    <property type="entry name" value="WD40"/>
    <property type="match status" value="4"/>
</dbReference>
<keyword evidence="4" id="KW-0539">Nucleus</keyword>
<evidence type="ECO:0000313" key="7">
    <source>
        <dbReference type="Proteomes" id="UP000794436"/>
    </source>
</evidence>
<feature type="compositionally biased region" description="Acidic residues" evidence="5">
    <location>
        <begin position="192"/>
        <end position="208"/>
    </location>
</feature>
<evidence type="ECO:0000256" key="4">
    <source>
        <dbReference type="ARBA" id="ARBA00023242"/>
    </source>
</evidence>
<feature type="compositionally biased region" description="Basic and acidic residues" evidence="5">
    <location>
        <begin position="176"/>
        <end position="191"/>
    </location>
</feature>
<dbReference type="InterPro" id="IPR001680">
    <property type="entry name" value="WD40_rpt"/>
</dbReference>
<feature type="region of interest" description="Disordered" evidence="5">
    <location>
        <begin position="661"/>
        <end position="712"/>
    </location>
</feature>
<dbReference type="AlphaFoldDB" id="A0A8K1FQ93"/>
<protein>
    <submittedName>
        <fullName evidence="6">Uncharacterized protein</fullName>
    </submittedName>
</protein>
<keyword evidence="3" id="KW-0677">Repeat</keyword>
<evidence type="ECO:0000256" key="5">
    <source>
        <dbReference type="SAM" id="MobiDB-lite"/>
    </source>
</evidence>